<keyword evidence="7" id="KW-1185">Reference proteome</keyword>
<sequence>MRTENEKMLSGDLYDPLDPQLAKERHRARLLMKAFNDSRDDQGRERKRLLLELVGAMGKGTFIEPPFYCDYGSNITLGERVFFNFNCVILDVAQVTIGNHVLFGPNVQVYTATHPLDAEQRRSGLEAARPISIGDDVWIGGGAILCPGVTIGVRSVIGAGSVVTKDIPEDVFAAGNPCRVIRALESGESRLPLPSTRTSRIEKCIPSILEGKGLNDR</sequence>
<dbReference type="PANTHER" id="PTHR23416:SF23">
    <property type="entry name" value="ACETYLTRANSFERASE C18B11.09C-RELATED"/>
    <property type="match status" value="1"/>
</dbReference>
<dbReference type="InterPro" id="IPR051159">
    <property type="entry name" value="Hexapeptide_acetyltransf"/>
</dbReference>
<protein>
    <submittedName>
        <fullName evidence="6">Sugar O-acetyltransferase</fullName>
    </submittedName>
</protein>
<dbReference type="InterPro" id="IPR018357">
    <property type="entry name" value="Hexapep_transf_CS"/>
</dbReference>
<dbReference type="PANTHER" id="PTHR23416">
    <property type="entry name" value="SIALIC ACID SYNTHASE-RELATED"/>
    <property type="match status" value="1"/>
</dbReference>
<reference evidence="6 7" key="1">
    <citation type="submission" date="2018-01" db="EMBL/GenBank/DDBJ databases">
        <title>Halomonas endophytica sp. nov., isolated from storage liquid in the stems of Populus euphratica.</title>
        <authorList>
            <person name="Chen C."/>
        </authorList>
    </citation>
    <scope>NUCLEOTIDE SEQUENCE [LARGE SCALE GENOMIC DNA]</scope>
    <source>
        <strain evidence="6 7">DSM 26881</strain>
    </source>
</reference>
<dbReference type="Pfam" id="PF14602">
    <property type="entry name" value="Hexapep_2"/>
    <property type="match status" value="1"/>
</dbReference>
<name>A0A2N7TMW5_9GAMM</name>
<dbReference type="CDD" id="cd03357">
    <property type="entry name" value="LbH_MAT_GAT"/>
    <property type="match status" value="1"/>
</dbReference>
<dbReference type="InterPro" id="IPR024688">
    <property type="entry name" value="Mac_dom"/>
</dbReference>
<accession>A0A2N7TMW5</accession>
<comment type="similarity">
    <text evidence="1">Belongs to the transferase hexapeptide repeat family.</text>
</comment>
<dbReference type="Pfam" id="PF12464">
    <property type="entry name" value="Mac"/>
    <property type="match status" value="1"/>
</dbReference>
<dbReference type="FunFam" id="2.160.10.10:FF:000008">
    <property type="entry name" value="Maltose O-acetyltransferase"/>
    <property type="match status" value="1"/>
</dbReference>
<dbReference type="AlphaFoldDB" id="A0A2N7TMW5"/>
<dbReference type="PROSITE" id="PS00101">
    <property type="entry name" value="HEXAPEP_TRANSFERASES"/>
    <property type="match status" value="1"/>
</dbReference>
<dbReference type="Gene3D" id="2.160.10.10">
    <property type="entry name" value="Hexapeptide repeat proteins"/>
    <property type="match status" value="1"/>
</dbReference>
<evidence type="ECO:0000256" key="1">
    <source>
        <dbReference type="ARBA" id="ARBA00007274"/>
    </source>
</evidence>
<dbReference type="Proteomes" id="UP000235346">
    <property type="component" value="Unassembled WGS sequence"/>
</dbReference>
<keyword evidence="2 6" id="KW-0808">Transferase</keyword>
<gene>
    <name evidence="6" type="ORF">C1H66_10785</name>
</gene>
<dbReference type="SUPFAM" id="SSF51161">
    <property type="entry name" value="Trimeric LpxA-like enzymes"/>
    <property type="match status" value="1"/>
</dbReference>
<dbReference type="SMART" id="SM01266">
    <property type="entry name" value="Mac"/>
    <property type="match status" value="1"/>
</dbReference>
<evidence type="ECO:0000256" key="2">
    <source>
        <dbReference type="ARBA" id="ARBA00022679"/>
    </source>
</evidence>
<feature type="domain" description="Maltose/galactoside acetyltransferase" evidence="5">
    <location>
        <begin position="5"/>
        <end position="59"/>
    </location>
</feature>
<dbReference type="GO" id="GO:0016413">
    <property type="term" value="F:O-acetyltransferase activity"/>
    <property type="evidence" value="ECO:0007669"/>
    <property type="project" value="UniProtKB-ARBA"/>
</dbReference>
<evidence type="ECO:0000313" key="6">
    <source>
        <dbReference type="EMBL" id="PMR69468.1"/>
    </source>
</evidence>
<dbReference type="InterPro" id="IPR011004">
    <property type="entry name" value="Trimer_LpxA-like_sf"/>
</dbReference>
<dbReference type="RefSeq" id="WP_102627885.1">
    <property type="nucleotide sequence ID" value="NZ_PDOH01000028.1"/>
</dbReference>
<evidence type="ECO:0000256" key="3">
    <source>
        <dbReference type="ARBA" id="ARBA00022737"/>
    </source>
</evidence>
<comment type="caution">
    <text evidence="6">The sequence shown here is derived from an EMBL/GenBank/DDBJ whole genome shotgun (WGS) entry which is preliminary data.</text>
</comment>
<evidence type="ECO:0000259" key="5">
    <source>
        <dbReference type="SMART" id="SM01266"/>
    </source>
</evidence>
<evidence type="ECO:0000256" key="4">
    <source>
        <dbReference type="ARBA" id="ARBA00023315"/>
    </source>
</evidence>
<evidence type="ECO:0000313" key="7">
    <source>
        <dbReference type="Proteomes" id="UP000235346"/>
    </source>
</evidence>
<proteinExistence type="inferred from homology"/>
<keyword evidence="3" id="KW-0677">Repeat</keyword>
<keyword evidence="4" id="KW-0012">Acyltransferase</keyword>
<dbReference type="InterPro" id="IPR001451">
    <property type="entry name" value="Hexapep"/>
</dbReference>
<organism evidence="6 7">
    <name type="scientific">Halomonas heilongjiangensis</name>
    <dbReference type="NCBI Taxonomy" id="1387883"/>
    <lineage>
        <taxon>Bacteria</taxon>
        <taxon>Pseudomonadati</taxon>
        <taxon>Pseudomonadota</taxon>
        <taxon>Gammaproteobacteria</taxon>
        <taxon>Oceanospirillales</taxon>
        <taxon>Halomonadaceae</taxon>
        <taxon>Halomonas</taxon>
    </lineage>
</organism>
<dbReference type="OrthoDB" id="9815592at2"/>
<dbReference type="EMBL" id="PNRE01000047">
    <property type="protein sequence ID" value="PMR69468.1"/>
    <property type="molecule type" value="Genomic_DNA"/>
</dbReference>